<evidence type="ECO:0000313" key="3">
    <source>
        <dbReference type="EMBL" id="PIC31368.1"/>
    </source>
</evidence>
<dbReference type="AlphaFoldDB" id="A0A2G5TVT6"/>
<dbReference type="OrthoDB" id="5805964at2759"/>
<dbReference type="PANTHER" id="PTHR45629:SF7">
    <property type="entry name" value="DNA EXCISION REPAIR PROTEIN ERCC-6-RELATED"/>
    <property type="match status" value="1"/>
</dbReference>
<dbReference type="GO" id="GO:0015616">
    <property type="term" value="F:DNA translocase activity"/>
    <property type="evidence" value="ECO:0007669"/>
    <property type="project" value="TreeGrafter"/>
</dbReference>
<evidence type="ECO:0000313" key="4">
    <source>
        <dbReference type="Proteomes" id="UP000230233"/>
    </source>
</evidence>
<dbReference type="Proteomes" id="UP000230233">
    <property type="component" value="Chromosome IV"/>
</dbReference>
<dbReference type="SUPFAM" id="SSF52540">
    <property type="entry name" value="P-loop containing nucleoside triphosphate hydrolases"/>
    <property type="match status" value="1"/>
</dbReference>
<dbReference type="InterPro" id="IPR027417">
    <property type="entry name" value="P-loop_NTPase"/>
</dbReference>
<dbReference type="InterPro" id="IPR038718">
    <property type="entry name" value="SNF2-like_sf"/>
</dbReference>
<dbReference type="GO" id="GO:0007131">
    <property type="term" value="P:reciprocal meiotic recombination"/>
    <property type="evidence" value="ECO:0007669"/>
    <property type="project" value="TreeGrafter"/>
</dbReference>
<comment type="caution">
    <text evidence="3">The sequence shown here is derived from an EMBL/GenBank/DDBJ whole genome shotgun (WGS) entry which is preliminary data.</text>
</comment>
<keyword evidence="4" id="KW-1185">Reference proteome</keyword>
<name>A0A2G5TVT6_9PELO</name>
<dbReference type="Pfam" id="PF00176">
    <property type="entry name" value="SNF2-rel_dom"/>
    <property type="match status" value="1"/>
</dbReference>
<dbReference type="GO" id="GO:0000724">
    <property type="term" value="P:double-strand break repair via homologous recombination"/>
    <property type="evidence" value="ECO:0007669"/>
    <property type="project" value="TreeGrafter"/>
</dbReference>
<reference evidence="4" key="1">
    <citation type="submission" date="2017-10" db="EMBL/GenBank/DDBJ databases">
        <title>Rapid genome shrinkage in a self-fertile nematode reveals novel sperm competition proteins.</title>
        <authorList>
            <person name="Yin D."/>
            <person name="Schwarz E.M."/>
            <person name="Thomas C.G."/>
            <person name="Felde R.L."/>
            <person name="Korf I.F."/>
            <person name="Cutter A.D."/>
            <person name="Schartner C.M."/>
            <person name="Ralston E.J."/>
            <person name="Meyer B.J."/>
            <person name="Haag E.S."/>
        </authorList>
    </citation>
    <scope>NUCLEOTIDE SEQUENCE [LARGE SCALE GENOMIC DNA]</scope>
    <source>
        <strain evidence="4">JU1422</strain>
    </source>
</reference>
<feature type="domain" description="SNF2 N-terminal" evidence="2">
    <location>
        <begin position="242"/>
        <end position="285"/>
    </location>
</feature>
<dbReference type="EMBL" id="PDUG01000004">
    <property type="protein sequence ID" value="PIC31368.1"/>
    <property type="molecule type" value="Genomic_DNA"/>
</dbReference>
<protein>
    <recommendedName>
        <fullName evidence="2">SNF2 N-terminal domain-containing protein</fullName>
    </recommendedName>
</protein>
<organism evidence="3 4">
    <name type="scientific">Caenorhabditis nigoni</name>
    <dbReference type="NCBI Taxonomy" id="1611254"/>
    <lineage>
        <taxon>Eukaryota</taxon>
        <taxon>Metazoa</taxon>
        <taxon>Ecdysozoa</taxon>
        <taxon>Nematoda</taxon>
        <taxon>Chromadorea</taxon>
        <taxon>Rhabditida</taxon>
        <taxon>Rhabditina</taxon>
        <taxon>Rhabditomorpha</taxon>
        <taxon>Rhabditoidea</taxon>
        <taxon>Rhabditidae</taxon>
        <taxon>Peloderinae</taxon>
        <taxon>Caenorhabditis</taxon>
    </lineage>
</organism>
<evidence type="ECO:0000259" key="2">
    <source>
        <dbReference type="Pfam" id="PF00176"/>
    </source>
</evidence>
<dbReference type="InterPro" id="IPR050496">
    <property type="entry name" value="SNF2_RAD54_helicase_repair"/>
</dbReference>
<dbReference type="GO" id="GO:0005634">
    <property type="term" value="C:nucleus"/>
    <property type="evidence" value="ECO:0007669"/>
    <property type="project" value="TreeGrafter"/>
</dbReference>
<dbReference type="STRING" id="1611254.A0A2G5TVT6"/>
<dbReference type="InterPro" id="IPR000330">
    <property type="entry name" value="SNF2_N"/>
</dbReference>
<gene>
    <name evidence="3" type="primary">Cnig_chr_IV.g12094</name>
    <name evidence="3" type="ORF">B9Z55_012094</name>
</gene>
<dbReference type="GO" id="GO:0005524">
    <property type="term" value="F:ATP binding"/>
    <property type="evidence" value="ECO:0007669"/>
    <property type="project" value="InterPro"/>
</dbReference>
<sequence>MSRVALNMDSYEGNDTPSVEIARFVVLYGKASTRKHKIWEGDGLLVCYGDSCMLKSEDERDVICRSSALKNLDQLDDGRVINIGSWSVQIQERVVTSSRAYGVPPRHQPAPSEPPESKPASSGILSERNPGKFKAQRPQIPTVENGVAQMEIEEKPGVVGRKRASFSNPFLGKETPMSLPKRSTFVPPLIDVHASSSAPDGSSNVIQQKIPPFILNEQDILDRKTSSAIIVDPRFARHLRDHQKEGIKFIFDRLKEEMGGAILADDMGLGKSIQTMAATWALLRGANLKF</sequence>
<dbReference type="Gene3D" id="3.40.50.10810">
    <property type="entry name" value="Tandem AAA-ATPase domain"/>
    <property type="match status" value="1"/>
</dbReference>
<evidence type="ECO:0000256" key="1">
    <source>
        <dbReference type="SAM" id="MobiDB-lite"/>
    </source>
</evidence>
<feature type="region of interest" description="Disordered" evidence="1">
    <location>
        <begin position="100"/>
        <end position="137"/>
    </location>
</feature>
<dbReference type="PANTHER" id="PTHR45629">
    <property type="entry name" value="SNF2/RAD54 FAMILY MEMBER"/>
    <property type="match status" value="1"/>
</dbReference>
<proteinExistence type="predicted"/>
<accession>A0A2G5TVT6</accession>